<dbReference type="EMBL" id="LT670849">
    <property type="protein sequence ID" value="SHN87458.1"/>
    <property type="molecule type" value="Genomic_DNA"/>
</dbReference>
<evidence type="ECO:0000256" key="1">
    <source>
        <dbReference type="SAM" id="MobiDB-lite"/>
    </source>
</evidence>
<name>A0A1M7UWV7_9BRAD</name>
<gene>
    <name evidence="2" type="ORF">SAMN05444170_7187</name>
</gene>
<organism evidence="2 3">
    <name type="scientific">Bradyrhizobium erythrophlei</name>
    <dbReference type="NCBI Taxonomy" id="1437360"/>
    <lineage>
        <taxon>Bacteria</taxon>
        <taxon>Pseudomonadati</taxon>
        <taxon>Pseudomonadota</taxon>
        <taxon>Alphaproteobacteria</taxon>
        <taxon>Hyphomicrobiales</taxon>
        <taxon>Nitrobacteraceae</taxon>
        <taxon>Bradyrhizobium</taxon>
    </lineage>
</organism>
<sequence>MGSAMSQDWNTKYGPRRVRRDPPTLEEAIFAAAGITEDLNEQAEIAASLMGMPLEAVTAEVKKTSRIQARSATRVIAGEQGAQRSVVVERRVVRRFGNDKRIGT</sequence>
<accession>A0A1M7UWV7</accession>
<feature type="region of interest" description="Disordered" evidence="1">
    <location>
        <begin position="1"/>
        <end position="21"/>
    </location>
</feature>
<dbReference type="AlphaFoldDB" id="A0A1M7UWV7"/>
<dbReference type="Proteomes" id="UP000184096">
    <property type="component" value="Chromosome I"/>
</dbReference>
<feature type="compositionally biased region" description="Polar residues" evidence="1">
    <location>
        <begin position="1"/>
        <end position="10"/>
    </location>
</feature>
<protein>
    <submittedName>
        <fullName evidence="2">Uncharacterized protein</fullName>
    </submittedName>
</protein>
<proteinExistence type="predicted"/>
<keyword evidence="3" id="KW-1185">Reference proteome</keyword>
<evidence type="ECO:0000313" key="3">
    <source>
        <dbReference type="Proteomes" id="UP000184096"/>
    </source>
</evidence>
<evidence type="ECO:0000313" key="2">
    <source>
        <dbReference type="EMBL" id="SHN87458.1"/>
    </source>
</evidence>
<reference evidence="3" key="1">
    <citation type="submission" date="2016-11" db="EMBL/GenBank/DDBJ databases">
        <authorList>
            <person name="Varghese N."/>
            <person name="Submissions S."/>
        </authorList>
    </citation>
    <scope>NUCLEOTIDE SEQUENCE [LARGE SCALE GENOMIC DNA]</scope>
    <source>
        <strain evidence="3">GAS401</strain>
    </source>
</reference>